<gene>
    <name evidence="1" type="ORF">EC518_11140</name>
</gene>
<evidence type="ECO:0000313" key="2">
    <source>
        <dbReference type="Proteomes" id="UP000289022"/>
    </source>
</evidence>
<sequence>MKFLKFFASSVTLDEKFLMFLLCNALSNAYKNSD</sequence>
<accession>A0A438WIN7</accession>
<organism evidence="1 2">
    <name type="scientific">Helicobacter pylori</name>
    <name type="common">Campylobacter pylori</name>
    <dbReference type="NCBI Taxonomy" id="210"/>
    <lineage>
        <taxon>Bacteria</taxon>
        <taxon>Pseudomonadati</taxon>
        <taxon>Campylobacterota</taxon>
        <taxon>Epsilonproteobacteria</taxon>
        <taxon>Campylobacterales</taxon>
        <taxon>Helicobacteraceae</taxon>
        <taxon>Helicobacter</taxon>
    </lineage>
</organism>
<keyword evidence="1" id="KW-0808">Transferase</keyword>
<comment type="caution">
    <text evidence="1">The sequence shown here is derived from an EMBL/GenBank/DDBJ whole genome shotgun (WGS) entry which is preliminary data.</text>
</comment>
<protein>
    <submittedName>
        <fullName evidence="1">Phosphoethanolamine transferase</fullName>
    </submittedName>
</protein>
<feature type="non-terminal residue" evidence="1">
    <location>
        <position position="34"/>
    </location>
</feature>
<proteinExistence type="predicted"/>
<dbReference type="EMBL" id="RJGP01000910">
    <property type="protein sequence ID" value="RVZ24106.1"/>
    <property type="molecule type" value="Genomic_DNA"/>
</dbReference>
<evidence type="ECO:0000313" key="1">
    <source>
        <dbReference type="EMBL" id="RVZ24106.1"/>
    </source>
</evidence>
<dbReference type="AlphaFoldDB" id="A0A438WIN7"/>
<dbReference type="Proteomes" id="UP000289022">
    <property type="component" value="Unassembled WGS sequence"/>
</dbReference>
<dbReference type="GO" id="GO:0016740">
    <property type="term" value="F:transferase activity"/>
    <property type="evidence" value="ECO:0007669"/>
    <property type="project" value="UniProtKB-KW"/>
</dbReference>
<name>A0A438WIN7_HELPX</name>
<reference evidence="1 2" key="1">
    <citation type="submission" date="2018-11" db="EMBL/GenBank/DDBJ databases">
        <title>Genetic determinants and prediction of antibiotic resistance phenotypes in Helicobacter pylori.</title>
        <authorList>
            <person name="Wagner K."/>
        </authorList>
    </citation>
    <scope>NUCLEOTIDE SEQUENCE [LARGE SCALE GENOMIC DNA]</scope>
    <source>
        <strain evidence="1 2">ZH70</strain>
    </source>
</reference>